<feature type="transmembrane region" description="Helical" evidence="7">
    <location>
        <begin position="566"/>
        <end position="589"/>
    </location>
</feature>
<feature type="transmembrane region" description="Helical" evidence="7">
    <location>
        <begin position="531"/>
        <end position="554"/>
    </location>
</feature>
<dbReference type="Gene3D" id="1.20.1250.20">
    <property type="entry name" value="MFS general substrate transporter like domains"/>
    <property type="match status" value="2"/>
</dbReference>
<feature type="transmembrane region" description="Helical" evidence="7">
    <location>
        <begin position="41"/>
        <end position="73"/>
    </location>
</feature>
<evidence type="ECO:0000313" key="10">
    <source>
        <dbReference type="Proteomes" id="UP000007304"/>
    </source>
</evidence>
<organism evidence="9 10">
    <name type="scientific">Exophiala dermatitidis (strain ATCC 34100 / CBS 525.76 / NIH/UT8656)</name>
    <name type="common">Black yeast</name>
    <name type="synonym">Wangiella dermatitidis</name>
    <dbReference type="NCBI Taxonomy" id="858893"/>
    <lineage>
        <taxon>Eukaryota</taxon>
        <taxon>Fungi</taxon>
        <taxon>Dikarya</taxon>
        <taxon>Ascomycota</taxon>
        <taxon>Pezizomycotina</taxon>
        <taxon>Eurotiomycetes</taxon>
        <taxon>Chaetothyriomycetidae</taxon>
        <taxon>Chaetothyriales</taxon>
        <taxon>Herpotrichiellaceae</taxon>
        <taxon>Exophiala</taxon>
    </lineage>
</organism>
<dbReference type="HOGENOM" id="CLU_001265_46_14_1"/>
<feature type="transmembrane region" description="Helical" evidence="7">
    <location>
        <begin position="224"/>
        <end position="243"/>
    </location>
</feature>
<dbReference type="InParanoid" id="H6BNR5"/>
<feature type="transmembrane region" description="Helical" evidence="7">
    <location>
        <begin position="469"/>
        <end position="494"/>
    </location>
</feature>
<dbReference type="InterPro" id="IPR005829">
    <property type="entry name" value="Sugar_transporter_CS"/>
</dbReference>
<feature type="transmembrane region" description="Helical" evidence="7">
    <location>
        <begin position="182"/>
        <end position="204"/>
    </location>
</feature>
<accession>H6BNR5</accession>
<keyword evidence="2" id="KW-0813">Transport</keyword>
<dbReference type="InterPro" id="IPR020846">
    <property type="entry name" value="MFS_dom"/>
</dbReference>
<dbReference type="EMBL" id="JH226130">
    <property type="protein sequence ID" value="EHY52250.1"/>
    <property type="molecule type" value="Genomic_DNA"/>
</dbReference>
<dbReference type="VEuPathDB" id="FungiDB:HMPREF1120_00464"/>
<evidence type="ECO:0000256" key="2">
    <source>
        <dbReference type="ARBA" id="ARBA00022448"/>
    </source>
</evidence>
<evidence type="ECO:0000256" key="1">
    <source>
        <dbReference type="ARBA" id="ARBA00004141"/>
    </source>
</evidence>
<proteinExistence type="predicted"/>
<keyword evidence="4 7" id="KW-1133">Transmembrane helix</keyword>
<evidence type="ECO:0000256" key="4">
    <source>
        <dbReference type="ARBA" id="ARBA00022989"/>
    </source>
</evidence>
<dbReference type="GO" id="GO:0016020">
    <property type="term" value="C:membrane"/>
    <property type="evidence" value="ECO:0007669"/>
    <property type="project" value="UniProtKB-SubCell"/>
</dbReference>
<feature type="transmembrane region" description="Helical" evidence="7">
    <location>
        <begin position="140"/>
        <end position="161"/>
    </location>
</feature>
<dbReference type="Proteomes" id="UP000007304">
    <property type="component" value="Unassembled WGS sequence"/>
</dbReference>
<feature type="domain" description="Major facilitator superfamily (MFS) profile" evidence="8">
    <location>
        <begin position="43"/>
        <end position="630"/>
    </location>
</feature>
<keyword evidence="10" id="KW-1185">Reference proteome</keyword>
<feature type="transmembrane region" description="Helical" evidence="7">
    <location>
        <begin position="411"/>
        <end position="431"/>
    </location>
</feature>
<evidence type="ECO:0000256" key="3">
    <source>
        <dbReference type="ARBA" id="ARBA00022692"/>
    </source>
</evidence>
<evidence type="ECO:0000256" key="6">
    <source>
        <dbReference type="SAM" id="MobiDB-lite"/>
    </source>
</evidence>
<dbReference type="InterPro" id="IPR005828">
    <property type="entry name" value="MFS_sugar_transport-like"/>
</dbReference>
<gene>
    <name evidence="9" type="ORF">HMPREF1120_00464</name>
</gene>
<dbReference type="InterPro" id="IPR036259">
    <property type="entry name" value="MFS_trans_sf"/>
</dbReference>
<evidence type="ECO:0000259" key="8">
    <source>
        <dbReference type="PROSITE" id="PS50850"/>
    </source>
</evidence>
<name>H6BNR5_EXODN</name>
<feature type="transmembrane region" description="Helical" evidence="7">
    <location>
        <begin position="115"/>
        <end position="134"/>
    </location>
</feature>
<evidence type="ECO:0000256" key="7">
    <source>
        <dbReference type="SAM" id="Phobius"/>
    </source>
</evidence>
<dbReference type="PROSITE" id="PS50850">
    <property type="entry name" value="MFS"/>
    <property type="match status" value="1"/>
</dbReference>
<dbReference type="GeneID" id="20305103"/>
<dbReference type="RefSeq" id="XP_009152711.1">
    <property type="nucleotide sequence ID" value="XM_009154463.1"/>
</dbReference>
<keyword evidence="3 7" id="KW-0812">Transmembrane</keyword>
<dbReference type="OMA" id="LNSHWHL"/>
<evidence type="ECO:0000256" key="5">
    <source>
        <dbReference type="ARBA" id="ARBA00023136"/>
    </source>
</evidence>
<reference evidence="9" key="1">
    <citation type="submission" date="2011-07" db="EMBL/GenBank/DDBJ databases">
        <title>The Genome Sequence of Exophiala (Wangiella) dermatitidis NIH/UT8656.</title>
        <authorList>
            <consortium name="The Broad Institute Genome Sequencing Platform"/>
            <person name="Cuomo C."/>
            <person name="Wang Z."/>
            <person name="Hunicke-Smith S."/>
            <person name="Szanislo P.J."/>
            <person name="Earl A."/>
            <person name="Young S.K."/>
            <person name="Zeng Q."/>
            <person name="Gargeya S."/>
            <person name="Fitzgerald M."/>
            <person name="Haas B."/>
            <person name="Abouelleil A."/>
            <person name="Alvarado L."/>
            <person name="Arachchi H.M."/>
            <person name="Berlin A."/>
            <person name="Brown A."/>
            <person name="Chapman S.B."/>
            <person name="Chen Z."/>
            <person name="Dunbar C."/>
            <person name="Freedman E."/>
            <person name="Gearin G."/>
            <person name="Gellesch M."/>
            <person name="Goldberg J."/>
            <person name="Griggs A."/>
            <person name="Gujja S."/>
            <person name="Heiman D."/>
            <person name="Howarth C."/>
            <person name="Larson L."/>
            <person name="Lui A."/>
            <person name="MacDonald P.J.P."/>
            <person name="Montmayeur A."/>
            <person name="Murphy C."/>
            <person name="Neiman D."/>
            <person name="Pearson M."/>
            <person name="Priest M."/>
            <person name="Roberts A."/>
            <person name="Saif S."/>
            <person name="Shea T."/>
            <person name="Shenoy N."/>
            <person name="Sisk P."/>
            <person name="Stolte C."/>
            <person name="Sykes S."/>
            <person name="Wortman J."/>
            <person name="Nusbaum C."/>
            <person name="Birren B."/>
        </authorList>
    </citation>
    <scope>NUCLEOTIDE SEQUENCE</scope>
    <source>
        <strain evidence="9">NIH/UT8656</strain>
    </source>
</reference>
<feature type="transmembrane region" description="Helical" evidence="7">
    <location>
        <begin position="79"/>
        <end position="103"/>
    </location>
</feature>
<dbReference type="Pfam" id="PF00083">
    <property type="entry name" value="Sugar_tr"/>
    <property type="match status" value="2"/>
</dbReference>
<feature type="compositionally biased region" description="Polar residues" evidence="6">
    <location>
        <begin position="374"/>
        <end position="385"/>
    </location>
</feature>
<feature type="region of interest" description="Disordered" evidence="6">
    <location>
        <begin position="357"/>
        <end position="392"/>
    </location>
</feature>
<dbReference type="SUPFAM" id="SSF103473">
    <property type="entry name" value="MFS general substrate transporter"/>
    <property type="match status" value="1"/>
</dbReference>
<sequence length="710" mass="76683">MPRWRGRLYATDRARDFDHEHDRQIRVRQIYETIDRQPFQWVVVLVAGVGFLLDGFSLFAGNIALPMIAYVYWQKEVSSFRLTCINIATLSGTLLGQVLFGFLADLNGRKKMYGIELVLLIGSTLGVVMCSQGYNGNMSIYAWLIWWRFMVGVGVGADYPLSATITAEFAPRRHRARMMATVFFMQPLGQIAGNLVSLVVVSISRRSDAAATDLAQSVDTMWRWIIGIGVVPGVVALLFRFAIPETPRFLVDIEDDPIKAEFDATQLFGEESLTTPLTELEAGMGGVGDGAAASAWSTADDDNILDESHSPTSKSSLDILFHRKQSSWATSVMPISPRTASTAASAAAVQQRSKQDSISAATVSGGGAGASGSPLNNTFTSSNANPPSLPSTTWTLTKGDIKQYFWTEGNWRTLVATSVCWLLLDFGFYGIGLSSPQFLAKTWGSLNISGPSPPWMTDDNPDTDVYDTFFATSVQALVILNTGSFAGGLLMIATASRLNRVKLQKFGFLVLAALFIALGTVFITIQREGAVAIVLYVVGQLAFNFGPNSTTYILPAELFPTRYRATCHGISAASGKLGSILVQVFSAYYKFGSSSPGADQTKRYGTILVVFSACMFLGAAVTHFWIPEVQRKAPKDMTATTNGSKASSSSSSASSRSITSPGSVAKSAISGRTCMSLEEIALGRWGTKSDAVLRARKGRGAELDRRSGIN</sequence>
<dbReference type="GO" id="GO:0022857">
    <property type="term" value="F:transmembrane transporter activity"/>
    <property type="evidence" value="ECO:0007669"/>
    <property type="project" value="InterPro"/>
</dbReference>
<feature type="transmembrane region" description="Helical" evidence="7">
    <location>
        <begin position="604"/>
        <end position="626"/>
    </location>
</feature>
<dbReference type="PANTHER" id="PTHR23511:SF34">
    <property type="entry name" value="SYNAPTIC VESICLE GLYCOPROTEIN 2"/>
    <property type="match status" value="1"/>
</dbReference>
<dbReference type="PROSITE" id="PS00217">
    <property type="entry name" value="SUGAR_TRANSPORT_2"/>
    <property type="match status" value="1"/>
</dbReference>
<dbReference type="eggNOG" id="KOG0252">
    <property type="taxonomic scope" value="Eukaryota"/>
</dbReference>
<feature type="compositionally biased region" description="Low complexity" evidence="6">
    <location>
        <begin position="644"/>
        <end position="663"/>
    </location>
</feature>
<feature type="region of interest" description="Disordered" evidence="6">
    <location>
        <begin position="636"/>
        <end position="664"/>
    </location>
</feature>
<feature type="transmembrane region" description="Helical" evidence="7">
    <location>
        <begin position="506"/>
        <end position="525"/>
    </location>
</feature>
<evidence type="ECO:0000313" key="9">
    <source>
        <dbReference type="EMBL" id="EHY52250.1"/>
    </source>
</evidence>
<protein>
    <submittedName>
        <fullName evidence="9">MFS transporter, PHS family, inorganic phosphate transporter</fullName>
    </submittedName>
</protein>
<keyword evidence="5 7" id="KW-0472">Membrane</keyword>
<comment type="subcellular location">
    <subcellularLocation>
        <location evidence="1">Membrane</location>
        <topology evidence="1">Multi-pass membrane protein</topology>
    </subcellularLocation>
</comment>
<dbReference type="AlphaFoldDB" id="H6BNR5"/>
<dbReference type="PANTHER" id="PTHR23511">
    <property type="entry name" value="SYNAPTIC VESICLE GLYCOPROTEIN 2"/>
    <property type="match status" value="1"/>
</dbReference>
<dbReference type="STRING" id="858893.H6BNR5"/>
<dbReference type="OrthoDB" id="433512at2759"/>